<dbReference type="PANTHER" id="PTHR10997">
    <property type="entry name" value="IMPORTIN-7, 8, 11"/>
    <property type="match status" value="1"/>
</dbReference>
<evidence type="ECO:0000313" key="7">
    <source>
        <dbReference type="EMBL" id="KAK4759229.1"/>
    </source>
</evidence>
<feature type="coiled-coil region" evidence="4">
    <location>
        <begin position="1019"/>
        <end position="1046"/>
    </location>
</feature>
<gene>
    <name evidence="7" type="ORF">SAY87_022360</name>
</gene>
<dbReference type="GO" id="GO:0006606">
    <property type="term" value="P:protein import into nucleus"/>
    <property type="evidence" value="ECO:0007669"/>
    <property type="project" value="TreeGrafter"/>
</dbReference>
<dbReference type="PROSITE" id="PS50166">
    <property type="entry name" value="IMPORTIN_B_NT"/>
    <property type="match status" value="1"/>
</dbReference>
<dbReference type="EMBL" id="JAXIOK010000011">
    <property type="protein sequence ID" value="KAK4759229.1"/>
    <property type="molecule type" value="Genomic_DNA"/>
</dbReference>
<evidence type="ECO:0000259" key="6">
    <source>
        <dbReference type="PROSITE" id="PS50166"/>
    </source>
</evidence>
<keyword evidence="8" id="KW-1185">Reference proteome</keyword>
<keyword evidence="2" id="KW-0813">Transport</keyword>
<dbReference type="InterPro" id="IPR016024">
    <property type="entry name" value="ARM-type_fold"/>
</dbReference>
<dbReference type="GO" id="GO:0005049">
    <property type="term" value="F:nuclear export signal receptor activity"/>
    <property type="evidence" value="ECO:0007669"/>
    <property type="project" value="TreeGrafter"/>
</dbReference>
<dbReference type="Proteomes" id="UP001345219">
    <property type="component" value="Chromosome 17"/>
</dbReference>
<feature type="region of interest" description="Disordered" evidence="5">
    <location>
        <begin position="417"/>
        <end position="446"/>
    </location>
</feature>
<feature type="domain" description="Importin N-terminal" evidence="6">
    <location>
        <begin position="30"/>
        <end position="98"/>
    </location>
</feature>
<keyword evidence="4" id="KW-0175">Coiled coil</keyword>
<evidence type="ECO:0000256" key="2">
    <source>
        <dbReference type="ARBA" id="ARBA00022448"/>
    </source>
</evidence>
<dbReference type="GO" id="GO:0031267">
    <property type="term" value="F:small GTPase binding"/>
    <property type="evidence" value="ECO:0007669"/>
    <property type="project" value="InterPro"/>
</dbReference>
<dbReference type="PANTHER" id="PTHR10997:SF29">
    <property type="entry name" value="ARM REPEAT SUPERFAMILY PROTEIN"/>
    <property type="match status" value="1"/>
</dbReference>
<dbReference type="GO" id="GO:0006611">
    <property type="term" value="P:protein export from nucleus"/>
    <property type="evidence" value="ECO:0007669"/>
    <property type="project" value="TreeGrafter"/>
</dbReference>
<evidence type="ECO:0000256" key="5">
    <source>
        <dbReference type="SAM" id="MobiDB-lite"/>
    </source>
</evidence>
<protein>
    <recommendedName>
        <fullName evidence="6">Importin N-terminal domain-containing protein</fullName>
    </recommendedName>
</protein>
<dbReference type="InterPro" id="IPR011989">
    <property type="entry name" value="ARM-like"/>
</dbReference>
<evidence type="ECO:0000256" key="4">
    <source>
        <dbReference type="SAM" id="Coils"/>
    </source>
</evidence>
<feature type="compositionally biased region" description="Basic residues" evidence="5">
    <location>
        <begin position="430"/>
        <end position="442"/>
    </location>
</feature>
<dbReference type="Gene3D" id="1.25.10.10">
    <property type="entry name" value="Leucine-rich Repeat Variant"/>
    <property type="match status" value="1"/>
</dbReference>
<evidence type="ECO:0000256" key="1">
    <source>
        <dbReference type="ARBA" id="ARBA00004123"/>
    </source>
</evidence>
<accession>A0AAN7Q587</accession>
<dbReference type="AlphaFoldDB" id="A0AAN7Q587"/>
<proteinExistence type="predicted"/>
<sequence length="1101" mass="123093">MEAEAEAEAELIARLLKDTLSFDANTVRTATDALGRTSPIPSFPYHLLSIATGSGEQGLKVAAATYLKNFTRRNLEGDNPQSNVSKEFKDKLLQALLQVEPEILKVLVEVFRLVSNAEFVKRDLWPELVPKLQLAIQNSDQISNRMDCGWKTVNVLTVLQAVIRPFQYFLNPKIAVEPVPPQLEVIVGEIVVPCLAVFHNIVDKVKTAPDMKEVDLEKILLLVCKCIYFSVRSHMPSSLAPHITSVCHDLIGILDSLSFDPVVVPGNEYFLRLKTAKRSLLIFCALITRHRKHSDRLMPDIISCVLKIVKYSIIIHKLDFLPERIISLAFDVISRVLETGPGWRLISPHFSSLLDSAIFPALVMNEKDLVEWEEDADEYIWKNLPSDLEKLSGWRDDLFSARKSAINLLGVISMSKGPPGGSSSNSSTLLKRKKGEKGKRNNQHPPMGELLVLPFLSKFPLPTNDNAYQSKVFHNYFGVLMAYGGLLEFLRDQKPGYMETLIRARLLPLYMISERVPYLIANANWVLGELAPCLPEEMSSDIYSSLLKALTMVDAPDTTCYPARVTAAGAISKLIENDYQPPEWLPLLQIVIGRIGYEEEESCILFQLVSSIIESGNESVAVHIPDIILSLIGAISKYLPPNMEPWPQVVERGFETLAAIAHSWESFVVEESDENGSSEKWAIGQATIGRAFSVLLQEAWLKQMQTDLEVQIPVSPSCIDYSSTLLKSIILSVTGSNMVTEFKVSELLSVWSNLIADYHAWEESEDLSIFDCIKETVNLYTKYGLADFITGRMPSPPAPPVPRISIIEGIGAFISEAIAQYPSATGRASSCVHMLLYMPNYGSESELGVKQSLAITFSRVAFSRFQEIQTKPSALWRPLLLAISSCYLCYPEMVEHILNKIQEGGYTMWAAALCSVASSSFEPKLSRTSDMKLLAMAMGKVIERLLEQGKPRTGLVNNCFMLLLEVTVKLKEVQEGIEDEDMGEDEDDTYSGDEDSEDEDDEDSESEDDEIEETQEEFLERYARVAAELENGLDVEEEDVEDQDNEPELGFLEGVDTTRAVFSLIERHHNVLIKDQVLPSELVSNIIKSFPEHSSLFSPSR</sequence>
<keyword evidence="3" id="KW-0539">Nucleus</keyword>
<dbReference type="GO" id="GO:0005829">
    <property type="term" value="C:cytosol"/>
    <property type="evidence" value="ECO:0007669"/>
    <property type="project" value="TreeGrafter"/>
</dbReference>
<organism evidence="7 8">
    <name type="scientific">Trapa incisa</name>
    <dbReference type="NCBI Taxonomy" id="236973"/>
    <lineage>
        <taxon>Eukaryota</taxon>
        <taxon>Viridiplantae</taxon>
        <taxon>Streptophyta</taxon>
        <taxon>Embryophyta</taxon>
        <taxon>Tracheophyta</taxon>
        <taxon>Spermatophyta</taxon>
        <taxon>Magnoliopsida</taxon>
        <taxon>eudicotyledons</taxon>
        <taxon>Gunneridae</taxon>
        <taxon>Pentapetalae</taxon>
        <taxon>rosids</taxon>
        <taxon>malvids</taxon>
        <taxon>Myrtales</taxon>
        <taxon>Lythraceae</taxon>
        <taxon>Trapa</taxon>
    </lineage>
</organism>
<dbReference type="SUPFAM" id="SSF48371">
    <property type="entry name" value="ARM repeat"/>
    <property type="match status" value="1"/>
</dbReference>
<name>A0AAN7Q587_9MYRT</name>
<comment type="caution">
    <text evidence="7">The sequence shown here is derived from an EMBL/GenBank/DDBJ whole genome shotgun (WGS) entry which is preliminary data.</text>
</comment>
<dbReference type="InterPro" id="IPR001494">
    <property type="entry name" value="Importin-beta_N"/>
</dbReference>
<evidence type="ECO:0000313" key="8">
    <source>
        <dbReference type="Proteomes" id="UP001345219"/>
    </source>
</evidence>
<feature type="region of interest" description="Disordered" evidence="5">
    <location>
        <begin position="975"/>
        <end position="1015"/>
    </location>
</feature>
<reference evidence="7 8" key="1">
    <citation type="journal article" date="2023" name="Hortic Res">
        <title>Pangenome of water caltrop reveals structural variations and asymmetric subgenome divergence after allopolyploidization.</title>
        <authorList>
            <person name="Zhang X."/>
            <person name="Chen Y."/>
            <person name="Wang L."/>
            <person name="Yuan Y."/>
            <person name="Fang M."/>
            <person name="Shi L."/>
            <person name="Lu R."/>
            <person name="Comes H.P."/>
            <person name="Ma Y."/>
            <person name="Chen Y."/>
            <person name="Huang G."/>
            <person name="Zhou Y."/>
            <person name="Zheng Z."/>
            <person name="Qiu Y."/>
        </authorList>
    </citation>
    <scope>NUCLEOTIDE SEQUENCE [LARGE SCALE GENOMIC DNA]</scope>
    <source>
        <tissue evidence="7">Roots</tissue>
    </source>
</reference>
<comment type="subcellular location">
    <subcellularLocation>
        <location evidence="1">Nucleus</location>
    </subcellularLocation>
</comment>
<dbReference type="GO" id="GO:0005635">
    <property type="term" value="C:nuclear envelope"/>
    <property type="evidence" value="ECO:0007669"/>
    <property type="project" value="TreeGrafter"/>
</dbReference>
<feature type="compositionally biased region" description="Low complexity" evidence="5">
    <location>
        <begin position="417"/>
        <end position="429"/>
    </location>
</feature>
<evidence type="ECO:0000256" key="3">
    <source>
        <dbReference type="ARBA" id="ARBA00023242"/>
    </source>
</evidence>